<dbReference type="PANTHER" id="PTHR33223">
    <property type="entry name" value="CCHC-TYPE DOMAIN-CONTAINING PROTEIN"/>
    <property type="match status" value="1"/>
</dbReference>
<gene>
    <name evidence="2" type="ORF">CRG98_004408</name>
</gene>
<feature type="region of interest" description="Disordered" evidence="1">
    <location>
        <begin position="1"/>
        <end position="37"/>
    </location>
</feature>
<proteinExistence type="predicted"/>
<feature type="region of interest" description="Disordered" evidence="1">
    <location>
        <begin position="376"/>
        <end position="455"/>
    </location>
</feature>
<organism evidence="2 3">
    <name type="scientific">Punica granatum</name>
    <name type="common">Pomegranate</name>
    <dbReference type="NCBI Taxonomy" id="22663"/>
    <lineage>
        <taxon>Eukaryota</taxon>
        <taxon>Viridiplantae</taxon>
        <taxon>Streptophyta</taxon>
        <taxon>Embryophyta</taxon>
        <taxon>Tracheophyta</taxon>
        <taxon>Spermatophyta</taxon>
        <taxon>Magnoliopsida</taxon>
        <taxon>eudicotyledons</taxon>
        <taxon>Gunneridae</taxon>
        <taxon>Pentapetalae</taxon>
        <taxon>rosids</taxon>
        <taxon>malvids</taxon>
        <taxon>Myrtales</taxon>
        <taxon>Lythraceae</taxon>
        <taxon>Punica</taxon>
    </lineage>
</organism>
<comment type="caution">
    <text evidence="2">The sequence shown here is derived from an EMBL/GenBank/DDBJ whole genome shotgun (WGS) entry which is preliminary data.</text>
</comment>
<feature type="compositionally biased region" description="Polar residues" evidence="1">
    <location>
        <begin position="123"/>
        <end position="137"/>
    </location>
</feature>
<protein>
    <recommendedName>
        <fullName evidence="4">Retrotransposon gag domain-containing protein</fullName>
    </recommendedName>
</protein>
<name>A0A2I0L3C3_PUNGR</name>
<dbReference type="EMBL" id="PGOL01000183">
    <property type="protein sequence ID" value="PKI75184.1"/>
    <property type="molecule type" value="Genomic_DNA"/>
</dbReference>
<feature type="compositionally biased region" description="Low complexity" evidence="1">
    <location>
        <begin position="387"/>
        <end position="396"/>
    </location>
</feature>
<evidence type="ECO:0008006" key="4">
    <source>
        <dbReference type="Google" id="ProtNLM"/>
    </source>
</evidence>
<dbReference type="Proteomes" id="UP000233551">
    <property type="component" value="Unassembled WGS sequence"/>
</dbReference>
<keyword evidence="3" id="KW-1185">Reference proteome</keyword>
<evidence type="ECO:0000313" key="2">
    <source>
        <dbReference type="EMBL" id="PKI75184.1"/>
    </source>
</evidence>
<feature type="compositionally biased region" description="Basic residues" evidence="1">
    <location>
        <begin position="435"/>
        <end position="446"/>
    </location>
</feature>
<feature type="region of interest" description="Disordered" evidence="1">
    <location>
        <begin position="121"/>
        <end position="163"/>
    </location>
</feature>
<evidence type="ECO:0000256" key="1">
    <source>
        <dbReference type="SAM" id="MobiDB-lite"/>
    </source>
</evidence>
<feature type="compositionally biased region" description="Polar residues" evidence="1">
    <location>
        <begin position="22"/>
        <end position="32"/>
    </location>
</feature>
<evidence type="ECO:0000313" key="3">
    <source>
        <dbReference type="Proteomes" id="UP000233551"/>
    </source>
</evidence>
<dbReference type="AlphaFoldDB" id="A0A2I0L3C3"/>
<dbReference type="PANTHER" id="PTHR33223:SF8">
    <property type="entry name" value="OS04G0172440 PROTEIN"/>
    <property type="match status" value="1"/>
</dbReference>
<feature type="compositionally biased region" description="Polar residues" evidence="1">
    <location>
        <begin position="412"/>
        <end position="433"/>
    </location>
</feature>
<sequence>MVQENHTGIPEEINPPAPVHPQSPTAQTTLPLNSAGAPLAYPRAPSTYFPLPTTTGASLPRSGFPPLPPVYAPPLPMIQTPPPIQDTTRIAALEDNVATLHGTMNLMATNMAEMMALLRDPNHASSNSTPPLASGSTVDPAPWAPPTLAPEGDTAAATPTTPVHQPAHVSTVYPADFFQPQPTVPAVAPLPPMTIDTPGPTVFASPPLSIPAIVYTVPPPTVFPTSNAPASAPAQSMRLPPKVRVSELKTYEGTTDPRHHLCYYRGKMLQCWNYEEFIIHSFQDSLTGSTLDWFMSLRVEDIPTWADLSRKFTDQYQYWAETPPTLLELSMKEMTQGQKFEEYATKWRAQAAKHIPPISEAGKKLDLGIRLGRMEGPAVKGEESSKKASAAPTSSSGRRGKEVSVNVVNPVHPTSQQRRNTDLNPLPNQSTTQPRRLHSHPWHHHPLSTTTPRLHFKPLSIDPQLQELINRHNRSHLHKVNRVVQHSRGHVGNTRPCQFRFPTFTDNFGQATRSEQ</sequence>
<reference evidence="2 3" key="1">
    <citation type="submission" date="2017-11" db="EMBL/GenBank/DDBJ databases">
        <title>De-novo sequencing of pomegranate (Punica granatum L.) genome.</title>
        <authorList>
            <person name="Akparov Z."/>
            <person name="Amiraslanov A."/>
            <person name="Hajiyeva S."/>
            <person name="Abbasov M."/>
            <person name="Kaur K."/>
            <person name="Hamwieh A."/>
            <person name="Solovyev V."/>
            <person name="Salamov A."/>
            <person name="Braich B."/>
            <person name="Kosarev P."/>
            <person name="Mahmoud A."/>
            <person name="Hajiyev E."/>
            <person name="Babayeva S."/>
            <person name="Izzatullayeva V."/>
            <person name="Mammadov A."/>
            <person name="Mammadov A."/>
            <person name="Sharifova S."/>
            <person name="Ojaghi J."/>
            <person name="Eynullazada K."/>
            <person name="Bayramov B."/>
            <person name="Abdulazimova A."/>
            <person name="Shahmuradov I."/>
        </authorList>
    </citation>
    <scope>NUCLEOTIDE SEQUENCE [LARGE SCALE GENOMIC DNA]</scope>
    <source>
        <strain evidence="3">cv. AG2017</strain>
        <tissue evidence="2">Leaf</tissue>
    </source>
</reference>
<accession>A0A2I0L3C3</accession>